<protein>
    <submittedName>
        <fullName evidence="1">Uncharacterized protein</fullName>
    </submittedName>
</protein>
<evidence type="ECO:0000313" key="1">
    <source>
        <dbReference type="EMBL" id="TDF95033.1"/>
    </source>
</evidence>
<name>A0A4R5KHX6_9BACL</name>
<gene>
    <name evidence="1" type="ORF">E1757_21075</name>
</gene>
<reference evidence="1 2" key="1">
    <citation type="submission" date="2019-03" db="EMBL/GenBank/DDBJ databases">
        <title>This is whole genome sequence of Paenibacillus sp MS74 strain.</title>
        <authorList>
            <person name="Trinh H.N."/>
        </authorList>
    </citation>
    <scope>NUCLEOTIDE SEQUENCE [LARGE SCALE GENOMIC DNA]</scope>
    <source>
        <strain evidence="1 2">MS74</strain>
    </source>
</reference>
<organism evidence="1 2">
    <name type="scientific">Paenibacillus piri</name>
    <dbReference type="NCBI Taxonomy" id="2547395"/>
    <lineage>
        <taxon>Bacteria</taxon>
        <taxon>Bacillati</taxon>
        <taxon>Bacillota</taxon>
        <taxon>Bacilli</taxon>
        <taxon>Bacillales</taxon>
        <taxon>Paenibacillaceae</taxon>
        <taxon>Paenibacillus</taxon>
    </lineage>
</organism>
<dbReference type="RefSeq" id="WP_133231790.1">
    <property type="nucleotide sequence ID" value="NZ_SMRT01000011.1"/>
</dbReference>
<dbReference type="AlphaFoldDB" id="A0A4R5KHX6"/>
<proteinExistence type="predicted"/>
<dbReference type="EMBL" id="SMRT01000011">
    <property type="protein sequence ID" value="TDF95033.1"/>
    <property type="molecule type" value="Genomic_DNA"/>
</dbReference>
<comment type="caution">
    <text evidence="1">The sequence shown here is derived from an EMBL/GenBank/DDBJ whole genome shotgun (WGS) entry which is preliminary data.</text>
</comment>
<dbReference type="OrthoDB" id="2882430at2"/>
<accession>A0A4R5KHX6</accession>
<dbReference type="Proteomes" id="UP000295636">
    <property type="component" value="Unassembled WGS sequence"/>
</dbReference>
<evidence type="ECO:0000313" key="2">
    <source>
        <dbReference type="Proteomes" id="UP000295636"/>
    </source>
</evidence>
<sequence>MQIKKKVDIESILDNFHAIARWDALGNKHYLVFPDRKRGGQWTLMNYGGDRFSVHGLGDNYSDEDESFFDERGGIVAFIWEHRSAINNAIRQAI</sequence>
<keyword evidence="2" id="KW-1185">Reference proteome</keyword>